<accession>A0ABW6PMM3</accession>
<evidence type="ECO:0000313" key="3">
    <source>
        <dbReference type="Proteomes" id="UP001601444"/>
    </source>
</evidence>
<sequence>MLGGQVAAEQTAPLPHPGDAAPGTLAPAQALGGASGPLSLTRTRRSVPAVSTATVTAVDPTWRITLVMDSWTIR</sequence>
<keyword evidence="3" id="KW-1185">Reference proteome</keyword>
<dbReference type="Proteomes" id="UP001601444">
    <property type="component" value="Unassembled WGS sequence"/>
</dbReference>
<comment type="caution">
    <text evidence="2">The sequence shown here is derived from an EMBL/GenBank/DDBJ whole genome shotgun (WGS) entry which is preliminary data.</text>
</comment>
<reference evidence="2 3" key="1">
    <citation type="submission" date="2024-10" db="EMBL/GenBank/DDBJ databases">
        <title>The Natural Products Discovery Center: Release of the First 8490 Sequenced Strains for Exploring Actinobacteria Biosynthetic Diversity.</title>
        <authorList>
            <person name="Kalkreuter E."/>
            <person name="Kautsar S.A."/>
            <person name="Yang D."/>
            <person name="Bader C.D."/>
            <person name="Teijaro C.N."/>
            <person name="Fluegel L."/>
            <person name="Davis C.M."/>
            <person name="Simpson J.R."/>
            <person name="Lauterbach L."/>
            <person name="Steele A.D."/>
            <person name="Gui C."/>
            <person name="Meng S."/>
            <person name="Li G."/>
            <person name="Viehrig K."/>
            <person name="Ye F."/>
            <person name="Su P."/>
            <person name="Kiefer A.F."/>
            <person name="Nichols A."/>
            <person name="Cepeda A.J."/>
            <person name="Yan W."/>
            <person name="Fan B."/>
            <person name="Jiang Y."/>
            <person name="Adhikari A."/>
            <person name="Zheng C.-J."/>
            <person name="Schuster L."/>
            <person name="Cowan T.M."/>
            <person name="Smanski M.J."/>
            <person name="Chevrette M.G."/>
            <person name="De Carvalho L.P.S."/>
            <person name="Shen B."/>
        </authorList>
    </citation>
    <scope>NUCLEOTIDE SEQUENCE [LARGE SCALE GENOMIC DNA]</scope>
    <source>
        <strain evidence="2 3">NPDC004045</strain>
    </source>
</reference>
<organism evidence="2 3">
    <name type="scientific">Nocardia thailandica</name>
    <dbReference type="NCBI Taxonomy" id="257275"/>
    <lineage>
        <taxon>Bacteria</taxon>
        <taxon>Bacillati</taxon>
        <taxon>Actinomycetota</taxon>
        <taxon>Actinomycetes</taxon>
        <taxon>Mycobacteriales</taxon>
        <taxon>Nocardiaceae</taxon>
        <taxon>Nocardia</taxon>
    </lineage>
</organism>
<evidence type="ECO:0000256" key="1">
    <source>
        <dbReference type="SAM" id="MobiDB-lite"/>
    </source>
</evidence>
<dbReference type="EMBL" id="JBIAMX010000006">
    <property type="protein sequence ID" value="MFF0543644.1"/>
    <property type="molecule type" value="Genomic_DNA"/>
</dbReference>
<name>A0ABW6PMM3_9NOCA</name>
<gene>
    <name evidence="2" type="ORF">ACFYTF_12495</name>
</gene>
<feature type="region of interest" description="Disordered" evidence="1">
    <location>
        <begin position="1"/>
        <end position="46"/>
    </location>
</feature>
<protein>
    <submittedName>
        <fullName evidence="2">Uncharacterized protein</fullName>
    </submittedName>
</protein>
<proteinExistence type="predicted"/>
<evidence type="ECO:0000313" key="2">
    <source>
        <dbReference type="EMBL" id="MFF0543644.1"/>
    </source>
</evidence>
<dbReference type="RefSeq" id="WP_387700272.1">
    <property type="nucleotide sequence ID" value="NZ_JBIAMX010000006.1"/>
</dbReference>